<dbReference type="EMBL" id="QKQP01000006">
    <property type="protein sequence ID" value="PZD80466.1"/>
    <property type="molecule type" value="Genomic_DNA"/>
</dbReference>
<proteinExistence type="predicted"/>
<evidence type="ECO:0000313" key="2">
    <source>
        <dbReference type="Proteomes" id="UP000248886"/>
    </source>
</evidence>
<evidence type="ECO:0000313" key="1">
    <source>
        <dbReference type="EMBL" id="PZD80466.1"/>
    </source>
</evidence>
<gene>
    <name evidence="1" type="ORF">DN052_13340</name>
</gene>
<dbReference type="GeneID" id="65279512"/>
<dbReference type="Proteomes" id="UP000248886">
    <property type="component" value="Unassembled WGS sequence"/>
</dbReference>
<organism evidence="1 2">
    <name type="scientific">Acidithiobacillus ferrooxidans</name>
    <name type="common">Thiobacillus ferrooxidans</name>
    <dbReference type="NCBI Taxonomy" id="920"/>
    <lineage>
        <taxon>Bacteria</taxon>
        <taxon>Pseudomonadati</taxon>
        <taxon>Pseudomonadota</taxon>
        <taxon>Acidithiobacillia</taxon>
        <taxon>Acidithiobacillales</taxon>
        <taxon>Acidithiobacillaceae</taxon>
        <taxon>Acidithiobacillus</taxon>
    </lineage>
</organism>
<sequence length="117" mass="12417">MDEISGKHQAGSCGGAGAAFDAMDSDQKVALVRALRWPLSASAGARSCLTTPGRPVRPLLVDPKNLPRRRALTTVAGRFALLHALTHIEFNAINLALDAICRFPGLPDSKPEEACLD</sequence>
<dbReference type="Pfam" id="PF04305">
    <property type="entry name" value="DUF455"/>
    <property type="match status" value="1"/>
</dbReference>
<comment type="caution">
    <text evidence="1">The sequence shown here is derived from an EMBL/GenBank/DDBJ whole genome shotgun (WGS) entry which is preliminary data.</text>
</comment>
<dbReference type="InterPro" id="IPR007402">
    <property type="entry name" value="DUF455"/>
</dbReference>
<name>A0A2W1K1E6_ACIFR</name>
<dbReference type="AlphaFoldDB" id="A0A2W1K1E6"/>
<dbReference type="RefSeq" id="WP_012535801.1">
    <property type="nucleotide sequence ID" value="NZ_AP025160.1"/>
</dbReference>
<accession>A0A2W1K1E6</accession>
<dbReference type="OrthoDB" id="5290384at2"/>
<reference evidence="1 2" key="1">
    <citation type="submission" date="2018-06" db="EMBL/GenBank/DDBJ databases">
        <title>Draft sequence of Acidithiobacillus ferrooxidans CCM 4253.</title>
        <authorList>
            <person name="Moya-Beltran A."/>
            <person name="Castro M."/>
            <person name="Covarrubias P.C."/>
            <person name="Issotta F."/>
            <person name="Janiczek O."/>
            <person name="Mandl M."/>
            <person name="Kucera J."/>
            <person name="Quatrini R."/>
        </authorList>
    </citation>
    <scope>NUCLEOTIDE SEQUENCE [LARGE SCALE GENOMIC DNA]</scope>
    <source>
        <strain evidence="1 2">CCM 4253</strain>
    </source>
</reference>
<protein>
    <submittedName>
        <fullName evidence="1">DUF455 family protein</fullName>
    </submittedName>
</protein>